<feature type="region of interest" description="Disordered" evidence="1">
    <location>
        <begin position="1"/>
        <end position="56"/>
    </location>
</feature>
<feature type="compositionally biased region" description="Polar residues" evidence="1">
    <location>
        <begin position="1"/>
        <end position="10"/>
    </location>
</feature>
<comment type="caution">
    <text evidence="2">The sequence shown here is derived from an EMBL/GenBank/DDBJ whole genome shotgun (WGS) entry which is preliminary data.</text>
</comment>
<keyword evidence="3" id="KW-1185">Reference proteome</keyword>
<feature type="region of interest" description="Disordered" evidence="1">
    <location>
        <begin position="78"/>
        <end position="100"/>
    </location>
</feature>
<sequence>MSVATTAPTTSDDELLLVPSQGTGAFSQQSDSEDRREMSPVLSNEPDEPSEDEDGEWLWTSCEVDKSATNEAMHAFKARRRTEEWTQEGAAHGSADHDAHGSAEGVPYGEFLHVKRTVNGLAGSMSNLERTMDRVAKSLESLEASNANASSKQSSGPPPAPFPNFPEQRTGIPNRREADELLVKRRVRRYLEDLIPKHVQIIPAVSKQERDDYAAKIASGSCSEEAVTLENYRIDLDSNHKSAWNQSAGRVLVPYFTDKSGLSLKDHPGLYTMIICTFSSHLKSIRDNYRYSLTSTHIQRRKRRYTRTNKLFQVRRHTVATHPYLQSHLAMVERFGGHFGR</sequence>
<evidence type="ECO:0000313" key="2">
    <source>
        <dbReference type="EMBL" id="KAJ7190062.1"/>
    </source>
</evidence>
<gene>
    <name evidence="2" type="ORF">GGX14DRAFT_580159</name>
</gene>
<dbReference type="EMBL" id="JARJCW010000158">
    <property type="protein sequence ID" value="KAJ7190062.1"/>
    <property type="molecule type" value="Genomic_DNA"/>
</dbReference>
<name>A0AAD6UPH1_9AGAR</name>
<feature type="compositionally biased region" description="Polar residues" evidence="1">
    <location>
        <begin position="20"/>
        <end position="30"/>
    </location>
</feature>
<reference evidence="2" key="1">
    <citation type="submission" date="2023-03" db="EMBL/GenBank/DDBJ databases">
        <title>Massive genome expansion in bonnet fungi (Mycena s.s.) driven by repeated elements and novel gene families across ecological guilds.</title>
        <authorList>
            <consortium name="Lawrence Berkeley National Laboratory"/>
            <person name="Harder C.B."/>
            <person name="Miyauchi S."/>
            <person name="Viragh M."/>
            <person name="Kuo A."/>
            <person name="Thoen E."/>
            <person name="Andreopoulos B."/>
            <person name="Lu D."/>
            <person name="Skrede I."/>
            <person name="Drula E."/>
            <person name="Henrissat B."/>
            <person name="Morin E."/>
            <person name="Kohler A."/>
            <person name="Barry K."/>
            <person name="LaButti K."/>
            <person name="Morin E."/>
            <person name="Salamov A."/>
            <person name="Lipzen A."/>
            <person name="Mereny Z."/>
            <person name="Hegedus B."/>
            <person name="Baldrian P."/>
            <person name="Stursova M."/>
            <person name="Weitz H."/>
            <person name="Taylor A."/>
            <person name="Grigoriev I.V."/>
            <person name="Nagy L.G."/>
            <person name="Martin F."/>
            <person name="Kauserud H."/>
        </authorList>
    </citation>
    <scope>NUCLEOTIDE SEQUENCE</scope>
    <source>
        <strain evidence="2">9144</strain>
    </source>
</reference>
<feature type="compositionally biased region" description="Acidic residues" evidence="1">
    <location>
        <begin position="45"/>
        <end position="56"/>
    </location>
</feature>
<feature type="region of interest" description="Disordered" evidence="1">
    <location>
        <begin position="144"/>
        <end position="177"/>
    </location>
</feature>
<protein>
    <submittedName>
        <fullName evidence="2">Uncharacterized protein</fullName>
    </submittedName>
</protein>
<dbReference type="AlphaFoldDB" id="A0AAD6UPH1"/>
<organism evidence="2 3">
    <name type="scientific">Mycena pura</name>
    <dbReference type="NCBI Taxonomy" id="153505"/>
    <lineage>
        <taxon>Eukaryota</taxon>
        <taxon>Fungi</taxon>
        <taxon>Dikarya</taxon>
        <taxon>Basidiomycota</taxon>
        <taxon>Agaricomycotina</taxon>
        <taxon>Agaricomycetes</taxon>
        <taxon>Agaricomycetidae</taxon>
        <taxon>Agaricales</taxon>
        <taxon>Marasmiineae</taxon>
        <taxon>Mycenaceae</taxon>
        <taxon>Mycena</taxon>
    </lineage>
</organism>
<evidence type="ECO:0000313" key="3">
    <source>
        <dbReference type="Proteomes" id="UP001219525"/>
    </source>
</evidence>
<accession>A0AAD6UPH1</accession>
<dbReference type="Proteomes" id="UP001219525">
    <property type="component" value="Unassembled WGS sequence"/>
</dbReference>
<evidence type="ECO:0000256" key="1">
    <source>
        <dbReference type="SAM" id="MobiDB-lite"/>
    </source>
</evidence>
<proteinExistence type="predicted"/>